<organism evidence="2 3">
    <name type="scientific">Fibrella aestuarina BUZ 2</name>
    <dbReference type="NCBI Taxonomy" id="1166018"/>
    <lineage>
        <taxon>Bacteria</taxon>
        <taxon>Pseudomonadati</taxon>
        <taxon>Bacteroidota</taxon>
        <taxon>Cytophagia</taxon>
        <taxon>Cytophagales</taxon>
        <taxon>Spirosomataceae</taxon>
        <taxon>Fibrella</taxon>
    </lineage>
</organism>
<evidence type="ECO:0000259" key="1">
    <source>
        <dbReference type="Pfam" id="PF13229"/>
    </source>
</evidence>
<dbReference type="HOGENOM" id="CLU_1394509_0_0_10"/>
<keyword evidence="3" id="KW-1185">Reference proteome</keyword>
<proteinExistence type="predicted"/>
<dbReference type="InterPro" id="IPR011050">
    <property type="entry name" value="Pectin_lyase_fold/virulence"/>
</dbReference>
<accession>I0K774</accession>
<dbReference type="eggNOG" id="COG3420">
    <property type="taxonomic scope" value="Bacteria"/>
</dbReference>
<dbReference type="STRING" id="1166018.FAES_1968"/>
<feature type="domain" description="Right handed beta helix" evidence="1">
    <location>
        <begin position="2"/>
        <end position="106"/>
    </location>
</feature>
<dbReference type="Proteomes" id="UP000011058">
    <property type="component" value="Chromosome"/>
</dbReference>
<evidence type="ECO:0000313" key="2">
    <source>
        <dbReference type="EMBL" id="CCG99977.1"/>
    </source>
</evidence>
<protein>
    <recommendedName>
        <fullName evidence="1">Right handed beta helix domain-containing protein</fullName>
    </recommendedName>
</protein>
<dbReference type="NCBIfam" id="NF041518">
    <property type="entry name" value="choice_anch_Q"/>
    <property type="match status" value="1"/>
</dbReference>
<evidence type="ECO:0000313" key="3">
    <source>
        <dbReference type="Proteomes" id="UP000011058"/>
    </source>
</evidence>
<dbReference type="AlphaFoldDB" id="I0K774"/>
<dbReference type="InterPro" id="IPR012334">
    <property type="entry name" value="Pectin_lyas_fold"/>
</dbReference>
<dbReference type="InterPro" id="IPR059226">
    <property type="entry name" value="Choice_anch_Q_dom"/>
</dbReference>
<dbReference type="KEGG" id="fae:FAES_1968"/>
<dbReference type="Pfam" id="PF13229">
    <property type="entry name" value="Beta_helix"/>
    <property type="match status" value="1"/>
</dbReference>
<reference evidence="2 3" key="1">
    <citation type="journal article" date="2012" name="J. Bacteriol.">
        <title>Genome Sequence of Fibrella aestuarina BUZ 2T, a Filamentous Marine Bacterium.</title>
        <authorList>
            <person name="Filippini M."/>
            <person name="Qi W."/>
            <person name="Blom J."/>
            <person name="Goesmann A."/>
            <person name="Smits T.H."/>
            <person name="Bagheri H.C."/>
        </authorList>
    </citation>
    <scope>NUCLEOTIDE SEQUENCE [LARGE SCALE GENOMIC DNA]</scope>
    <source>
        <strain evidence="3">BUZ 2T</strain>
    </source>
</reference>
<dbReference type="Gene3D" id="2.160.20.10">
    <property type="entry name" value="Single-stranded right-handed beta-helix, Pectin lyase-like"/>
    <property type="match status" value="1"/>
</dbReference>
<dbReference type="InterPro" id="IPR039448">
    <property type="entry name" value="Beta_helix"/>
</dbReference>
<gene>
    <name evidence="2" type="ORF">FAES_1968</name>
</gene>
<sequence length="195" mass="20680">MVNDRSSPTLINCTFSENFSYLGGGICNVNSSQPIITNCLFTSNSATQGGIGSAIYSENDSRVSLTNCTIARNADSNSSGMLASTASIINCIICESTSSNTTGIPVPSSSQTCALWADRRVSEFPINSLFVNAAGSNFRLLYGSPAVDSGYPVAGLPALDLDDKPRFQGDRIDIGAYEFYCDGNGCLPITVRRRL</sequence>
<dbReference type="PATRIC" id="fig|1166018.3.peg.3710"/>
<name>I0K774_9BACT</name>
<dbReference type="SUPFAM" id="SSF51126">
    <property type="entry name" value="Pectin lyase-like"/>
    <property type="match status" value="1"/>
</dbReference>
<dbReference type="EMBL" id="HE796683">
    <property type="protein sequence ID" value="CCG99977.1"/>
    <property type="molecule type" value="Genomic_DNA"/>
</dbReference>